<protein>
    <submittedName>
        <fullName evidence="3">Uncharacterized protein</fullName>
    </submittedName>
</protein>
<evidence type="ECO:0000256" key="1">
    <source>
        <dbReference type="SAM" id="MobiDB-lite"/>
    </source>
</evidence>
<keyword evidence="2" id="KW-0812">Transmembrane</keyword>
<organism evidence="3">
    <name type="scientific">viral metagenome</name>
    <dbReference type="NCBI Taxonomy" id="1070528"/>
    <lineage>
        <taxon>unclassified sequences</taxon>
        <taxon>metagenomes</taxon>
        <taxon>organismal metagenomes</taxon>
    </lineage>
</organism>
<accession>A0A6C0CV33</accession>
<dbReference type="InterPro" id="IPR036259">
    <property type="entry name" value="MFS_trans_sf"/>
</dbReference>
<dbReference type="SUPFAM" id="SSF103473">
    <property type="entry name" value="MFS general substrate transporter"/>
    <property type="match status" value="1"/>
</dbReference>
<reference evidence="3" key="1">
    <citation type="journal article" date="2020" name="Nature">
        <title>Giant virus diversity and host interactions through global metagenomics.</title>
        <authorList>
            <person name="Schulz F."/>
            <person name="Roux S."/>
            <person name="Paez-Espino D."/>
            <person name="Jungbluth S."/>
            <person name="Walsh D.A."/>
            <person name="Denef V.J."/>
            <person name="McMahon K.D."/>
            <person name="Konstantinidis K.T."/>
            <person name="Eloe-Fadrosh E.A."/>
            <person name="Kyrpides N.C."/>
            <person name="Woyke T."/>
        </authorList>
    </citation>
    <scope>NUCLEOTIDE SEQUENCE</scope>
    <source>
        <strain evidence="3">GVMAG-M-3300022752-39</strain>
    </source>
</reference>
<feature type="transmembrane region" description="Helical" evidence="2">
    <location>
        <begin position="47"/>
        <end position="69"/>
    </location>
</feature>
<evidence type="ECO:0000256" key="2">
    <source>
        <dbReference type="SAM" id="Phobius"/>
    </source>
</evidence>
<dbReference type="AlphaFoldDB" id="A0A6C0CV33"/>
<feature type="region of interest" description="Disordered" evidence="1">
    <location>
        <begin position="153"/>
        <end position="181"/>
    </location>
</feature>
<name>A0A6C0CV33_9ZZZZ</name>
<evidence type="ECO:0000313" key="3">
    <source>
        <dbReference type="EMBL" id="QHT08211.1"/>
    </source>
</evidence>
<feature type="transmembrane region" description="Helical" evidence="2">
    <location>
        <begin position="12"/>
        <end position="35"/>
    </location>
</feature>
<dbReference type="EMBL" id="MN739491">
    <property type="protein sequence ID" value="QHT08211.1"/>
    <property type="molecule type" value="Genomic_DNA"/>
</dbReference>
<proteinExistence type="predicted"/>
<sequence>MSMKNMSMKNMIYPFIILFIILLTMSSLYSFHLGFGFMLSTIILGLLFYYNIKLGFIAFFIILALFLYVKFFPKERQNKEIFKKPQVYKIIKEPDNLENEYDYKGDENEYSYINTDIDSPVTEGMSNKKRNTGIDRIATETTLRAKESNTLPISGAFTSNQEPVSVGGDGTMSGYQLIQQE</sequence>
<keyword evidence="2" id="KW-0472">Membrane</keyword>
<keyword evidence="2" id="KW-1133">Transmembrane helix</keyword>
<feature type="compositionally biased region" description="Polar residues" evidence="1">
    <location>
        <begin position="153"/>
        <end position="163"/>
    </location>
</feature>